<dbReference type="RefSeq" id="WP_074462065.1">
    <property type="nucleotide sequence ID" value="NZ_FMUR01000008.1"/>
</dbReference>
<proteinExistence type="inferred from homology"/>
<feature type="transmembrane region" description="Helical" evidence="7">
    <location>
        <begin position="121"/>
        <end position="140"/>
    </location>
</feature>
<dbReference type="AlphaFoldDB" id="A0A1G5D9U5"/>
<dbReference type="SUPFAM" id="SSF103481">
    <property type="entry name" value="Multidrug resistance efflux transporter EmrE"/>
    <property type="match status" value="2"/>
</dbReference>
<keyword evidence="5 7" id="KW-1133">Transmembrane helix</keyword>
<dbReference type="GO" id="GO:0005886">
    <property type="term" value="C:plasma membrane"/>
    <property type="evidence" value="ECO:0007669"/>
    <property type="project" value="UniProtKB-SubCell"/>
</dbReference>
<evidence type="ECO:0000256" key="4">
    <source>
        <dbReference type="ARBA" id="ARBA00022692"/>
    </source>
</evidence>
<dbReference type="EMBL" id="FMUR01000008">
    <property type="protein sequence ID" value="SCY11455.1"/>
    <property type="molecule type" value="Genomic_DNA"/>
</dbReference>
<feature type="transmembrane region" description="Helical" evidence="7">
    <location>
        <begin position="152"/>
        <end position="170"/>
    </location>
</feature>
<gene>
    <name evidence="9" type="ORF">SAMN02910451_01410</name>
</gene>
<evidence type="ECO:0000256" key="3">
    <source>
        <dbReference type="ARBA" id="ARBA00022475"/>
    </source>
</evidence>
<feature type="transmembrane region" description="Helical" evidence="7">
    <location>
        <begin position="239"/>
        <end position="258"/>
    </location>
</feature>
<protein>
    <submittedName>
        <fullName evidence="9">Permease of the drug/metabolite transporter (DMT) superfamily</fullName>
    </submittedName>
</protein>
<evidence type="ECO:0000256" key="2">
    <source>
        <dbReference type="ARBA" id="ARBA00007362"/>
    </source>
</evidence>
<feature type="transmembrane region" description="Helical" evidence="7">
    <location>
        <begin position="270"/>
        <end position="290"/>
    </location>
</feature>
<keyword evidence="4 7" id="KW-0812">Transmembrane</keyword>
<feature type="transmembrane region" description="Helical" evidence="7">
    <location>
        <begin position="296"/>
        <end position="313"/>
    </location>
</feature>
<evidence type="ECO:0000256" key="7">
    <source>
        <dbReference type="SAM" id="Phobius"/>
    </source>
</evidence>
<feature type="transmembrane region" description="Helical" evidence="7">
    <location>
        <begin position="60"/>
        <end position="81"/>
    </location>
</feature>
<organism evidence="9 10">
    <name type="scientific">Butyrivibrio hungatei</name>
    <dbReference type="NCBI Taxonomy" id="185008"/>
    <lineage>
        <taxon>Bacteria</taxon>
        <taxon>Bacillati</taxon>
        <taxon>Bacillota</taxon>
        <taxon>Clostridia</taxon>
        <taxon>Lachnospirales</taxon>
        <taxon>Lachnospiraceae</taxon>
        <taxon>Butyrivibrio</taxon>
    </lineage>
</organism>
<evidence type="ECO:0000256" key="1">
    <source>
        <dbReference type="ARBA" id="ARBA00004651"/>
    </source>
</evidence>
<comment type="similarity">
    <text evidence="2">Belongs to the EamA transporter family.</text>
</comment>
<evidence type="ECO:0000313" key="10">
    <source>
        <dbReference type="Proteomes" id="UP000183047"/>
    </source>
</evidence>
<dbReference type="InterPro" id="IPR037185">
    <property type="entry name" value="EmrE-like"/>
</dbReference>
<dbReference type="OrthoDB" id="3190463at2"/>
<feature type="domain" description="EamA" evidence="8">
    <location>
        <begin position="25"/>
        <end position="166"/>
    </location>
</feature>
<comment type="subcellular location">
    <subcellularLocation>
        <location evidence="1">Cell membrane</location>
        <topology evidence="1">Multi-pass membrane protein</topology>
    </subcellularLocation>
</comment>
<evidence type="ECO:0000313" key="9">
    <source>
        <dbReference type="EMBL" id="SCY11455.1"/>
    </source>
</evidence>
<sequence length="316" mass="34237">MNEKEKQISSGGSRGTLLQNKLVVCLLAVFCCLLWGSAFPSIKAGYEMFEIGAQDSVSQILFAGIRFLIAGVLTIIFGSLLQKKFLFPKKTSWKMVCTLSLFQTMLQYFFFYIGLAHASGVKSSIINGMTTFFAILLACLVRKQEHLSIDKLVGCILGTAGVIIVSLSSGGVEAGFALNGEGFILIAAVSYAVSSVLIKEYSVKENPVTLSGYQFLIGGFAMMVVGFIAGGRIHLTRPAGILLIIYMALISSVAYSIWGILLKHNPVSSVTIYGFSNPIFGALLSAFFLAEWDKLNLRYVAALLLVSLGIYVVNRK</sequence>
<dbReference type="InterPro" id="IPR000620">
    <property type="entry name" value="EamA_dom"/>
</dbReference>
<feature type="transmembrane region" description="Helical" evidence="7">
    <location>
        <begin position="176"/>
        <end position="198"/>
    </location>
</feature>
<keyword evidence="10" id="KW-1185">Reference proteome</keyword>
<evidence type="ECO:0000259" key="8">
    <source>
        <dbReference type="Pfam" id="PF00892"/>
    </source>
</evidence>
<dbReference type="Pfam" id="PF00892">
    <property type="entry name" value="EamA"/>
    <property type="match status" value="2"/>
</dbReference>
<reference evidence="10" key="1">
    <citation type="submission" date="2016-10" db="EMBL/GenBank/DDBJ databases">
        <authorList>
            <person name="Varghese N."/>
            <person name="Submissions S."/>
        </authorList>
    </citation>
    <scope>NUCLEOTIDE SEQUENCE [LARGE SCALE GENOMIC DNA]</scope>
    <source>
        <strain evidence="10">XBD2006</strain>
    </source>
</reference>
<feature type="transmembrane region" description="Helical" evidence="7">
    <location>
        <begin position="21"/>
        <end position="40"/>
    </location>
</feature>
<evidence type="ECO:0000256" key="5">
    <source>
        <dbReference type="ARBA" id="ARBA00022989"/>
    </source>
</evidence>
<evidence type="ECO:0000256" key="6">
    <source>
        <dbReference type="ARBA" id="ARBA00023136"/>
    </source>
</evidence>
<accession>A0A1G5D9U5</accession>
<name>A0A1G5D9U5_9FIRM</name>
<keyword evidence="6 7" id="KW-0472">Membrane</keyword>
<feature type="transmembrane region" description="Helical" evidence="7">
    <location>
        <begin position="93"/>
        <end position="115"/>
    </location>
</feature>
<feature type="transmembrane region" description="Helical" evidence="7">
    <location>
        <begin position="210"/>
        <end position="233"/>
    </location>
</feature>
<dbReference type="PANTHER" id="PTHR32322:SF18">
    <property type="entry name" value="S-ADENOSYLMETHIONINE_S-ADENOSYLHOMOCYSTEINE TRANSPORTER"/>
    <property type="match status" value="1"/>
</dbReference>
<feature type="domain" description="EamA" evidence="8">
    <location>
        <begin position="180"/>
        <end position="314"/>
    </location>
</feature>
<dbReference type="InterPro" id="IPR050638">
    <property type="entry name" value="AA-Vitamin_Transporters"/>
</dbReference>
<keyword evidence="3" id="KW-1003">Cell membrane</keyword>
<dbReference type="Proteomes" id="UP000183047">
    <property type="component" value="Unassembled WGS sequence"/>
</dbReference>
<dbReference type="PANTHER" id="PTHR32322">
    <property type="entry name" value="INNER MEMBRANE TRANSPORTER"/>
    <property type="match status" value="1"/>
</dbReference>